<dbReference type="PANTHER" id="PTHR36507">
    <property type="entry name" value="BLL1555 PROTEIN"/>
    <property type="match status" value="1"/>
</dbReference>
<feature type="domain" description="Blue (type 1) copper" evidence="4">
    <location>
        <begin position="57"/>
        <end position="146"/>
    </location>
</feature>
<dbReference type="InterPro" id="IPR008972">
    <property type="entry name" value="Cupredoxin"/>
</dbReference>
<dbReference type="SUPFAM" id="SSF49503">
    <property type="entry name" value="Cupredoxins"/>
    <property type="match status" value="1"/>
</dbReference>
<dbReference type="Gene3D" id="2.60.40.420">
    <property type="entry name" value="Cupredoxins - blue copper proteins"/>
    <property type="match status" value="1"/>
</dbReference>
<dbReference type="Pfam" id="PF00127">
    <property type="entry name" value="Copper-bind"/>
    <property type="match status" value="1"/>
</dbReference>
<reference evidence="6" key="1">
    <citation type="submission" date="2015-03" db="EMBL/GenBank/DDBJ databases">
        <title>Characterization of two novel Thaumarchaeota isolated from the Northern Adriatic Sea.</title>
        <authorList>
            <person name="Bayer B."/>
            <person name="Vojvoda J."/>
            <person name="Offre P."/>
            <person name="Srivastava A."/>
            <person name="Elisabeth N."/>
            <person name="Garcia J.A.L."/>
            <person name="Schleper C."/>
            <person name="Herndl G.J."/>
        </authorList>
    </citation>
    <scope>NUCLEOTIDE SEQUENCE [LARGE SCALE GENOMIC DNA]</scope>
    <source>
        <strain evidence="6">NF5</strain>
    </source>
</reference>
<sequence length="345" mass="39209">MSVLEKNYRAYAMHTLFFTSVVFLLVIGNGKYSHAEDYTISIPFGAFNPELNTPAEVWYDPPVLSIHVGDSVTWVNDDREGHTVTSGDGAGRFEWMDTKELGEPDGIFDSQRFMPNESWTYTFDKAGTFNYFCIIHPWMSGVIAVQQAIPDYPHDAQGNKIETFPLIQFTPDKLIEFDLTWEPNIIKTFEKTTFVFQTYDGLTNSNLDKMRYDMIITQNGKEVFQDSGITQVGGDYRNVIFETSGPIEIRFQNIISSGTSGIDSVARESVTQPLFRTVVFSTIVYDNPEKFSATETMVQPAQRLDIYYELLVAIITVPALMLLGIVIYMKFKKPDIRSQEMSTPI</sequence>
<dbReference type="Proteomes" id="UP000032408">
    <property type="component" value="Chromosome"/>
</dbReference>
<evidence type="ECO:0000313" key="5">
    <source>
        <dbReference type="EMBL" id="AJW69904.1"/>
    </source>
</evidence>
<keyword evidence="6" id="KW-1185">Reference proteome</keyword>
<accession>A0A0D5BZD5</accession>
<evidence type="ECO:0000256" key="1">
    <source>
        <dbReference type="ARBA" id="ARBA00022723"/>
    </source>
</evidence>
<keyword evidence="3" id="KW-1133">Transmembrane helix</keyword>
<dbReference type="InterPro" id="IPR052721">
    <property type="entry name" value="ET_Amicyanin"/>
</dbReference>
<organism evidence="5 6">
    <name type="scientific">Nitrosopumilus adriaticus</name>
    <dbReference type="NCBI Taxonomy" id="1580092"/>
    <lineage>
        <taxon>Archaea</taxon>
        <taxon>Nitrososphaerota</taxon>
        <taxon>Nitrososphaeria</taxon>
        <taxon>Nitrosopumilales</taxon>
        <taxon>Nitrosopumilaceae</taxon>
        <taxon>Nitrosopumilus</taxon>
    </lineage>
</organism>
<reference evidence="5 6" key="2">
    <citation type="journal article" date="2016" name="ISME J.">
        <title>Physiological and genomic characterization of two novel marine thaumarchaeal strains indicates niche differentiation.</title>
        <authorList>
            <person name="Bayer B."/>
            <person name="Vojvoda J."/>
            <person name="Offre P."/>
            <person name="Alves R.J."/>
            <person name="Elisabeth N.H."/>
            <person name="Garcia J.A."/>
            <person name="Volland J.M."/>
            <person name="Srivastava A."/>
            <person name="Schleper C."/>
            <person name="Herndl G.J."/>
        </authorList>
    </citation>
    <scope>NUCLEOTIDE SEQUENCE [LARGE SCALE GENOMIC DNA]</scope>
    <source>
        <strain evidence="5 6">NF5</strain>
    </source>
</reference>
<evidence type="ECO:0000259" key="4">
    <source>
        <dbReference type="Pfam" id="PF00127"/>
    </source>
</evidence>
<evidence type="ECO:0000256" key="3">
    <source>
        <dbReference type="SAM" id="Phobius"/>
    </source>
</evidence>
<keyword evidence="3" id="KW-0812">Transmembrane</keyword>
<keyword evidence="1" id="KW-0479">Metal-binding</keyword>
<dbReference type="GeneID" id="24819457"/>
<dbReference type="GO" id="GO:0009055">
    <property type="term" value="F:electron transfer activity"/>
    <property type="evidence" value="ECO:0007669"/>
    <property type="project" value="InterPro"/>
</dbReference>
<dbReference type="STRING" id="1580092.NADRNF5_0205"/>
<dbReference type="KEGG" id="nin:NADRNF5_0205"/>
<dbReference type="HOGENOM" id="CLU_843597_0_0_2"/>
<name>A0A0D5BZD5_9ARCH</name>
<dbReference type="AlphaFoldDB" id="A0A0D5BZD5"/>
<dbReference type="PANTHER" id="PTHR36507:SF1">
    <property type="entry name" value="BLL1555 PROTEIN"/>
    <property type="match status" value="1"/>
</dbReference>
<dbReference type="GO" id="GO:0005507">
    <property type="term" value="F:copper ion binding"/>
    <property type="evidence" value="ECO:0007669"/>
    <property type="project" value="InterPro"/>
</dbReference>
<dbReference type="RefSeq" id="WP_237089296.1">
    <property type="nucleotide sequence ID" value="NZ_CP011070.1"/>
</dbReference>
<gene>
    <name evidence="5" type="ORF">NADRNF5_0205</name>
</gene>
<evidence type="ECO:0000256" key="2">
    <source>
        <dbReference type="ARBA" id="ARBA00023008"/>
    </source>
</evidence>
<dbReference type="EMBL" id="CP011070">
    <property type="protein sequence ID" value="AJW69904.1"/>
    <property type="molecule type" value="Genomic_DNA"/>
</dbReference>
<evidence type="ECO:0000313" key="6">
    <source>
        <dbReference type="Proteomes" id="UP000032408"/>
    </source>
</evidence>
<dbReference type="InterPro" id="IPR000923">
    <property type="entry name" value="BlueCu_1"/>
</dbReference>
<keyword evidence="2" id="KW-0186">Copper</keyword>
<protein>
    <submittedName>
        <fullName evidence="5">Blue (Type1) copper domain-containing protein</fullName>
    </submittedName>
</protein>
<feature type="transmembrane region" description="Helical" evidence="3">
    <location>
        <begin position="306"/>
        <end position="329"/>
    </location>
</feature>
<proteinExistence type="predicted"/>
<keyword evidence="3" id="KW-0472">Membrane</keyword>